<comment type="caution">
    <text evidence="7">The sequence shown here is derived from an EMBL/GenBank/DDBJ whole genome shotgun (WGS) entry which is preliminary data.</text>
</comment>
<evidence type="ECO:0000256" key="1">
    <source>
        <dbReference type="ARBA" id="ARBA00008593"/>
    </source>
</evidence>
<dbReference type="Proteomes" id="UP000298030">
    <property type="component" value="Unassembled WGS sequence"/>
</dbReference>
<dbReference type="InterPro" id="IPR002058">
    <property type="entry name" value="PAP_assoc"/>
</dbReference>
<dbReference type="GO" id="GO:0031499">
    <property type="term" value="C:TRAMP complex"/>
    <property type="evidence" value="ECO:0007669"/>
    <property type="project" value="TreeGrafter"/>
</dbReference>
<dbReference type="EMBL" id="QPFP01000048">
    <property type="protein sequence ID" value="TEB26398.1"/>
    <property type="molecule type" value="Genomic_DNA"/>
</dbReference>
<dbReference type="GO" id="GO:0003729">
    <property type="term" value="F:mRNA binding"/>
    <property type="evidence" value="ECO:0007669"/>
    <property type="project" value="TreeGrafter"/>
</dbReference>
<evidence type="ECO:0000256" key="3">
    <source>
        <dbReference type="ARBA" id="ARBA00022723"/>
    </source>
</evidence>
<protein>
    <recommendedName>
        <fullName evidence="2">polynucleotide adenylyltransferase</fullName>
        <ecNumber evidence="2">2.7.7.19</ecNumber>
    </recommendedName>
</protein>
<dbReference type="Gene3D" id="1.10.1410.10">
    <property type="match status" value="1"/>
</dbReference>
<accession>A0A4Y7SXP3</accession>
<keyword evidence="4" id="KW-0460">Magnesium</keyword>
<dbReference type="Pfam" id="PF03828">
    <property type="entry name" value="PAP_assoc"/>
    <property type="match status" value="1"/>
</dbReference>
<name>A0A4Y7SXP3_COPMI</name>
<dbReference type="PANTHER" id="PTHR23092:SF15">
    <property type="entry name" value="INACTIVE NON-CANONICAL POLY(A) RNA POLYMERASE PROTEIN TRF4-2-RELATED"/>
    <property type="match status" value="1"/>
</dbReference>
<dbReference type="GO" id="GO:0010605">
    <property type="term" value="P:negative regulation of macromolecule metabolic process"/>
    <property type="evidence" value="ECO:0007669"/>
    <property type="project" value="UniProtKB-ARBA"/>
</dbReference>
<keyword evidence="3" id="KW-0479">Metal-binding</keyword>
<evidence type="ECO:0000256" key="4">
    <source>
        <dbReference type="ARBA" id="ARBA00022842"/>
    </source>
</evidence>
<feature type="domain" description="Poly(A) RNA polymerase mitochondrial-like central palm" evidence="6">
    <location>
        <begin position="66"/>
        <end position="135"/>
    </location>
</feature>
<dbReference type="Gene3D" id="3.30.460.10">
    <property type="entry name" value="Beta Polymerase, domain 2"/>
    <property type="match status" value="1"/>
</dbReference>
<dbReference type="STRING" id="71717.A0A4Y7SXP3"/>
<evidence type="ECO:0000256" key="2">
    <source>
        <dbReference type="ARBA" id="ARBA00012388"/>
    </source>
</evidence>
<dbReference type="GO" id="GO:0005730">
    <property type="term" value="C:nucleolus"/>
    <property type="evidence" value="ECO:0007669"/>
    <property type="project" value="TreeGrafter"/>
</dbReference>
<sequence length="421" mass="46138">MSTYMLGVTLKDNVMDGKPSRMKGCGDYTGLVIPPCGEFASKHSSIEPPPWMPSPSGFGFSRRLSLHREVEHFMAYMKPTNEEAALRKDLIGRFTRLLRKLAPGTALHVVGSSATGLYFPTSDIEMVIAFPSRTTSASRDFPGRAESDLQGAVPVLRITDASTGIDIVLKGSDERSVRAREVTKAWMDGEDGKVIGSLVMVLKLFLSIRRLGTSFTGGIDSKLLVWMVVAYVKLEMRKSPWATSSVGGKAARRARLISQVSSSTGGSSNNGPGDSMDLGEAFLGFLRFYGQEFDYTSKAIIFTSTSVCCPLKPSMLGPAAFSPDRPEQEYLLCLTDPADSAVDIGAKAYSIKHVRETFRDAYVSVLALVEGTATRDELVKARFEGILGSCLGGDYSRFISKRKRIIKRWRLLPHNTLFDRL</sequence>
<evidence type="ECO:0000259" key="6">
    <source>
        <dbReference type="Pfam" id="PF22600"/>
    </source>
</evidence>
<comment type="similarity">
    <text evidence="1">Belongs to the DNA polymerase type-B-like family.</text>
</comment>
<evidence type="ECO:0000259" key="5">
    <source>
        <dbReference type="Pfam" id="PF03828"/>
    </source>
</evidence>
<organism evidence="7 8">
    <name type="scientific">Coprinellus micaceus</name>
    <name type="common">Glistening ink-cap mushroom</name>
    <name type="synonym">Coprinus micaceus</name>
    <dbReference type="NCBI Taxonomy" id="71717"/>
    <lineage>
        <taxon>Eukaryota</taxon>
        <taxon>Fungi</taxon>
        <taxon>Dikarya</taxon>
        <taxon>Basidiomycota</taxon>
        <taxon>Agaricomycotina</taxon>
        <taxon>Agaricomycetes</taxon>
        <taxon>Agaricomycetidae</taxon>
        <taxon>Agaricales</taxon>
        <taxon>Agaricineae</taxon>
        <taxon>Psathyrellaceae</taxon>
        <taxon>Coprinellus</taxon>
    </lineage>
</organism>
<dbReference type="SUPFAM" id="SSF81301">
    <property type="entry name" value="Nucleotidyltransferase"/>
    <property type="match status" value="1"/>
</dbReference>
<dbReference type="PANTHER" id="PTHR23092">
    <property type="entry name" value="POLY(A) RNA POLYMERASE"/>
    <property type="match status" value="1"/>
</dbReference>
<dbReference type="EC" id="2.7.7.19" evidence="2"/>
<dbReference type="GO" id="GO:1990817">
    <property type="term" value="F:poly(A) RNA polymerase activity"/>
    <property type="evidence" value="ECO:0007669"/>
    <property type="project" value="UniProtKB-EC"/>
</dbReference>
<dbReference type="GO" id="GO:0043634">
    <property type="term" value="P:polyadenylation-dependent ncRNA catabolic process"/>
    <property type="evidence" value="ECO:0007669"/>
    <property type="project" value="TreeGrafter"/>
</dbReference>
<dbReference type="AlphaFoldDB" id="A0A4Y7SXP3"/>
<dbReference type="SUPFAM" id="SSF81631">
    <property type="entry name" value="PAP/OAS1 substrate-binding domain"/>
    <property type="match status" value="1"/>
</dbReference>
<dbReference type="GO" id="GO:0046872">
    <property type="term" value="F:metal ion binding"/>
    <property type="evidence" value="ECO:0007669"/>
    <property type="project" value="UniProtKB-KW"/>
</dbReference>
<dbReference type="Pfam" id="PF22600">
    <property type="entry name" value="MTPAP-like_central"/>
    <property type="match status" value="1"/>
</dbReference>
<evidence type="ECO:0000313" key="7">
    <source>
        <dbReference type="EMBL" id="TEB26398.1"/>
    </source>
</evidence>
<gene>
    <name evidence="7" type="ORF">FA13DRAFT_1756316</name>
</gene>
<dbReference type="InterPro" id="IPR045862">
    <property type="entry name" value="Trf4-like"/>
</dbReference>
<feature type="domain" description="PAP-associated" evidence="5">
    <location>
        <begin position="278"/>
        <end position="339"/>
    </location>
</feature>
<dbReference type="OrthoDB" id="273917at2759"/>
<dbReference type="InterPro" id="IPR054708">
    <property type="entry name" value="MTPAP-like_central"/>
</dbReference>
<keyword evidence="8" id="KW-1185">Reference proteome</keyword>
<dbReference type="CDD" id="cd05402">
    <property type="entry name" value="NT_PAP_TUTase"/>
    <property type="match status" value="1"/>
</dbReference>
<proteinExistence type="inferred from homology"/>
<dbReference type="GO" id="GO:0031123">
    <property type="term" value="P:RNA 3'-end processing"/>
    <property type="evidence" value="ECO:0007669"/>
    <property type="project" value="TreeGrafter"/>
</dbReference>
<reference evidence="7 8" key="1">
    <citation type="journal article" date="2019" name="Nat. Ecol. Evol.">
        <title>Megaphylogeny resolves global patterns of mushroom evolution.</title>
        <authorList>
            <person name="Varga T."/>
            <person name="Krizsan K."/>
            <person name="Foldi C."/>
            <person name="Dima B."/>
            <person name="Sanchez-Garcia M."/>
            <person name="Sanchez-Ramirez S."/>
            <person name="Szollosi G.J."/>
            <person name="Szarkandi J.G."/>
            <person name="Papp V."/>
            <person name="Albert L."/>
            <person name="Andreopoulos W."/>
            <person name="Angelini C."/>
            <person name="Antonin V."/>
            <person name="Barry K.W."/>
            <person name="Bougher N.L."/>
            <person name="Buchanan P."/>
            <person name="Buyck B."/>
            <person name="Bense V."/>
            <person name="Catcheside P."/>
            <person name="Chovatia M."/>
            <person name="Cooper J."/>
            <person name="Damon W."/>
            <person name="Desjardin D."/>
            <person name="Finy P."/>
            <person name="Geml J."/>
            <person name="Haridas S."/>
            <person name="Hughes K."/>
            <person name="Justo A."/>
            <person name="Karasinski D."/>
            <person name="Kautmanova I."/>
            <person name="Kiss B."/>
            <person name="Kocsube S."/>
            <person name="Kotiranta H."/>
            <person name="LaButti K.M."/>
            <person name="Lechner B.E."/>
            <person name="Liimatainen K."/>
            <person name="Lipzen A."/>
            <person name="Lukacs Z."/>
            <person name="Mihaltcheva S."/>
            <person name="Morgado L.N."/>
            <person name="Niskanen T."/>
            <person name="Noordeloos M.E."/>
            <person name="Ohm R.A."/>
            <person name="Ortiz-Santana B."/>
            <person name="Ovrebo C."/>
            <person name="Racz N."/>
            <person name="Riley R."/>
            <person name="Savchenko A."/>
            <person name="Shiryaev A."/>
            <person name="Soop K."/>
            <person name="Spirin V."/>
            <person name="Szebenyi C."/>
            <person name="Tomsovsky M."/>
            <person name="Tulloss R.E."/>
            <person name="Uehling J."/>
            <person name="Grigoriev I.V."/>
            <person name="Vagvolgyi C."/>
            <person name="Papp T."/>
            <person name="Martin F.M."/>
            <person name="Miettinen O."/>
            <person name="Hibbett D.S."/>
            <person name="Nagy L.G."/>
        </authorList>
    </citation>
    <scope>NUCLEOTIDE SEQUENCE [LARGE SCALE GENOMIC DNA]</scope>
    <source>
        <strain evidence="7 8">FP101781</strain>
    </source>
</reference>
<evidence type="ECO:0000313" key="8">
    <source>
        <dbReference type="Proteomes" id="UP000298030"/>
    </source>
</evidence>
<dbReference type="InterPro" id="IPR043519">
    <property type="entry name" value="NT_sf"/>
</dbReference>